<evidence type="ECO:0000313" key="2">
    <source>
        <dbReference type="Proteomes" id="UP001177021"/>
    </source>
</evidence>
<reference evidence="1" key="1">
    <citation type="submission" date="2023-10" db="EMBL/GenBank/DDBJ databases">
        <authorList>
            <person name="Rodriguez Cubillos JULIANA M."/>
            <person name="De Vega J."/>
        </authorList>
    </citation>
    <scope>NUCLEOTIDE SEQUENCE</scope>
</reference>
<name>A0ACB0KAM9_TRIPR</name>
<gene>
    <name evidence="1" type="ORF">MILVUS5_LOCUS21199</name>
</gene>
<proteinExistence type="predicted"/>
<keyword evidence="2" id="KW-1185">Reference proteome</keyword>
<evidence type="ECO:0000313" key="1">
    <source>
        <dbReference type="EMBL" id="CAJ2653945.1"/>
    </source>
</evidence>
<sequence>MPKQKYREFLADIDAAAKLRAEGKQPDKFMFDKYFEGPGNMYKPKPLANWKEMLHEMKEKEAAKARANLMKKAYINEKEMCLIDAKAESLKRKGKKAYQKEKEICLIDAKAESLKRKGKKASQKEKENCL</sequence>
<accession>A0ACB0KAM9</accession>
<dbReference type="Proteomes" id="UP001177021">
    <property type="component" value="Unassembled WGS sequence"/>
</dbReference>
<organism evidence="1 2">
    <name type="scientific">Trifolium pratense</name>
    <name type="common">Red clover</name>
    <dbReference type="NCBI Taxonomy" id="57577"/>
    <lineage>
        <taxon>Eukaryota</taxon>
        <taxon>Viridiplantae</taxon>
        <taxon>Streptophyta</taxon>
        <taxon>Embryophyta</taxon>
        <taxon>Tracheophyta</taxon>
        <taxon>Spermatophyta</taxon>
        <taxon>Magnoliopsida</taxon>
        <taxon>eudicotyledons</taxon>
        <taxon>Gunneridae</taxon>
        <taxon>Pentapetalae</taxon>
        <taxon>rosids</taxon>
        <taxon>fabids</taxon>
        <taxon>Fabales</taxon>
        <taxon>Fabaceae</taxon>
        <taxon>Papilionoideae</taxon>
        <taxon>50 kb inversion clade</taxon>
        <taxon>NPAAA clade</taxon>
        <taxon>Hologalegina</taxon>
        <taxon>IRL clade</taxon>
        <taxon>Trifolieae</taxon>
        <taxon>Trifolium</taxon>
    </lineage>
</organism>
<comment type="caution">
    <text evidence="1">The sequence shown here is derived from an EMBL/GenBank/DDBJ whole genome shotgun (WGS) entry which is preliminary data.</text>
</comment>
<protein>
    <submittedName>
        <fullName evidence="1">Uncharacterized protein</fullName>
    </submittedName>
</protein>
<dbReference type="EMBL" id="CASHSV030000206">
    <property type="protein sequence ID" value="CAJ2653945.1"/>
    <property type="molecule type" value="Genomic_DNA"/>
</dbReference>